<gene>
    <name evidence="2" type="ORF">C6P37_13800</name>
</gene>
<dbReference type="Proteomes" id="UP000257014">
    <property type="component" value="Unassembled WGS sequence"/>
</dbReference>
<proteinExistence type="predicted"/>
<evidence type="ECO:0000256" key="1">
    <source>
        <dbReference type="SAM" id="MobiDB-lite"/>
    </source>
</evidence>
<organism evidence="2 3">
    <name type="scientific">Caldibacillus debilis</name>
    <dbReference type="NCBI Taxonomy" id="301148"/>
    <lineage>
        <taxon>Bacteria</taxon>
        <taxon>Bacillati</taxon>
        <taxon>Bacillota</taxon>
        <taxon>Bacilli</taxon>
        <taxon>Bacillales</taxon>
        <taxon>Bacillaceae</taxon>
        <taxon>Caldibacillus</taxon>
    </lineage>
</organism>
<feature type="region of interest" description="Disordered" evidence="1">
    <location>
        <begin position="19"/>
        <end position="40"/>
    </location>
</feature>
<sequence>MFYCAKKFFRRRVKRPRIRKSYEKTKRMRPMRAGEKDGRIHQEPKDLFGISFHDLIEQMRSATPMELAKEFGITLGEVRRLKKQMDRR</sequence>
<evidence type="ECO:0000313" key="3">
    <source>
        <dbReference type="Proteomes" id="UP000257014"/>
    </source>
</evidence>
<accession>A0A3E0K1F5</accession>
<reference evidence="2 3" key="1">
    <citation type="submission" date="2018-03" db="EMBL/GenBank/DDBJ databases">
        <authorList>
            <person name="Keele B.F."/>
        </authorList>
    </citation>
    <scope>NUCLEOTIDE SEQUENCE [LARGE SCALE GENOMIC DNA]</scope>
    <source>
        <strain evidence="2">ZCTH4_d</strain>
    </source>
</reference>
<dbReference type="AlphaFoldDB" id="A0A3E0K1F5"/>
<dbReference type="EMBL" id="QEWE01000027">
    <property type="protein sequence ID" value="REJ26253.1"/>
    <property type="molecule type" value="Genomic_DNA"/>
</dbReference>
<comment type="caution">
    <text evidence="2">The sequence shown here is derived from an EMBL/GenBank/DDBJ whole genome shotgun (WGS) entry which is preliminary data.</text>
</comment>
<evidence type="ECO:0000313" key="2">
    <source>
        <dbReference type="EMBL" id="REJ26253.1"/>
    </source>
</evidence>
<name>A0A3E0K1F5_9BACI</name>
<protein>
    <submittedName>
        <fullName evidence="2">Uncharacterized protein</fullName>
    </submittedName>
</protein>